<feature type="chain" id="PRO_5020496841" evidence="1">
    <location>
        <begin position="22"/>
        <end position="824"/>
    </location>
</feature>
<feature type="domain" description="Glycosyl hydrolase family 95 N-terminal" evidence="2">
    <location>
        <begin position="36"/>
        <end position="278"/>
    </location>
</feature>
<evidence type="ECO:0000313" key="5">
    <source>
        <dbReference type="EMBL" id="TDQ76483.1"/>
    </source>
</evidence>
<feature type="domain" description="Alpha fucosidase A-like C-terminal" evidence="3">
    <location>
        <begin position="732"/>
        <end position="819"/>
    </location>
</feature>
<sequence>MQVIKSCFAYFLTLATSWFCALPVFSQESIDRSLTLWYDQPARIWEEALPLGNGLSGAMVFGGIQEEHFQLNDHTLWSGGPEPGNNLQAAALLPELRSAIFSRNYEEAEAIWRNMQGPYSARYLPLGDLRLLFDMGGTTEEYVRTLDINEAVATVDFLNKGTRYQRTAFISHPAKTLVIQLKADKKGKLSFGIQLDSKLRHSTKATSRGMIMQGQAPYEVAARNYFPDQVVYNNRGIRFEAHLGIDLKGGEIVVQDSTLKIQNADEVTLYLTESTNFAGFDQESGHGAVDPGSIARGYLKAAMNKGGEKLRKEHVLDYKNLFERVKFDLVAPTDYSQLPTDQRLKLFMQHGDDVGLQKLYYQFGRYLLISSSRPGSRPANLQGLWNDKIHPPWGSNYTININTEMNYWLAESTNLPECHEALFSFIEELAVNGAKTAKVNYGIDEGWMAHHNSDLWAKTSPVGHFDMDKTYYPQAFCWQMGGAWLSTHLWEHYRYNRDKVFLSNRAYPLMKGAAQFLQHWLVADPESGYLLTVPSSSPENHFTYEGKKYAIGKGTAMDLAIVRKLFTDVIEAAKELGEDEAFRKELEEQLARVYPHQIGRYGQIQEWYDDVDDPKDTHRHISQLFGLYPGTEIDPLTTPALADAARVTLEHRGDVSTGWSMAWKVNWWARLRDGDRSYKILQKAFNYINPADKTVKSTSGGGTYPNLFDAHPPFQIDGNFGATAGMTEMIMQSHTDIIDLLPALPRTWKEGKVLGIKARGNFQVDLHWKDMEITYARLKSLSGGECIIRSKRELKSATPARSFERDGFFYLSFDTEKDEIIDLF</sequence>
<dbReference type="InterPro" id="IPR027414">
    <property type="entry name" value="GH95_N_dom"/>
</dbReference>
<evidence type="ECO:0000313" key="6">
    <source>
        <dbReference type="Proteomes" id="UP000295292"/>
    </source>
</evidence>
<feature type="signal peptide" evidence="1">
    <location>
        <begin position="1"/>
        <end position="21"/>
    </location>
</feature>
<dbReference type="PIRSF" id="PIRSF007663">
    <property type="entry name" value="UCP007663"/>
    <property type="match status" value="1"/>
</dbReference>
<dbReference type="Pfam" id="PF22124">
    <property type="entry name" value="Glyco_hydro_95_cat"/>
    <property type="match status" value="1"/>
</dbReference>
<reference evidence="5 6" key="1">
    <citation type="submission" date="2019-03" db="EMBL/GenBank/DDBJ databases">
        <title>Genomic Encyclopedia of Archaeal and Bacterial Type Strains, Phase II (KMG-II): from individual species to whole genera.</title>
        <authorList>
            <person name="Goeker M."/>
        </authorList>
    </citation>
    <scope>NUCLEOTIDE SEQUENCE [LARGE SCALE GENOMIC DNA]</scope>
    <source>
        <strain evidence="5 6">DSM 28353</strain>
    </source>
</reference>
<dbReference type="InterPro" id="IPR008928">
    <property type="entry name" value="6-hairpin_glycosidase_sf"/>
</dbReference>
<dbReference type="Proteomes" id="UP000295292">
    <property type="component" value="Unassembled WGS sequence"/>
</dbReference>
<dbReference type="FunFam" id="1.50.10.10:FF:000028">
    <property type="entry name" value="Alpha-L-fucosidase 2"/>
    <property type="match status" value="1"/>
</dbReference>
<name>A0A4R6WEN2_9SPHI</name>
<comment type="caution">
    <text evidence="5">The sequence shown here is derived from an EMBL/GenBank/DDBJ whole genome shotgun (WGS) entry which is preliminary data.</text>
</comment>
<evidence type="ECO:0000259" key="2">
    <source>
        <dbReference type="Pfam" id="PF14498"/>
    </source>
</evidence>
<proteinExistence type="predicted"/>
<protein>
    <submittedName>
        <fullName evidence="5">Alpha-L-fucosidase 2</fullName>
    </submittedName>
</protein>
<accession>A0A4R6WEN2</accession>
<evidence type="ECO:0000259" key="4">
    <source>
        <dbReference type="Pfam" id="PF22124"/>
    </source>
</evidence>
<organism evidence="5 6">
    <name type="scientific">Sphingobacterium yanglingense</name>
    <dbReference type="NCBI Taxonomy" id="1437280"/>
    <lineage>
        <taxon>Bacteria</taxon>
        <taxon>Pseudomonadati</taxon>
        <taxon>Bacteroidota</taxon>
        <taxon>Sphingobacteriia</taxon>
        <taxon>Sphingobacteriales</taxon>
        <taxon>Sphingobacteriaceae</taxon>
        <taxon>Sphingobacterium</taxon>
    </lineage>
</organism>
<evidence type="ECO:0000259" key="3">
    <source>
        <dbReference type="Pfam" id="PF21307"/>
    </source>
</evidence>
<keyword evidence="1" id="KW-0732">Signal</keyword>
<dbReference type="Gene3D" id="1.50.10.10">
    <property type="match status" value="1"/>
</dbReference>
<dbReference type="InterPro" id="IPR049053">
    <property type="entry name" value="AFCA-like_C"/>
</dbReference>
<dbReference type="AlphaFoldDB" id="A0A4R6WEN2"/>
<dbReference type="PANTHER" id="PTHR31084">
    <property type="entry name" value="ALPHA-L-FUCOSIDASE 2"/>
    <property type="match status" value="1"/>
</dbReference>
<dbReference type="RefSeq" id="WP_133585297.1">
    <property type="nucleotide sequence ID" value="NZ_SNYV01000015.1"/>
</dbReference>
<dbReference type="OrthoDB" id="9802600at2"/>
<dbReference type="Pfam" id="PF21307">
    <property type="entry name" value="Glyco_hydro_95_C"/>
    <property type="match status" value="1"/>
</dbReference>
<dbReference type="EMBL" id="SNYV01000015">
    <property type="protein sequence ID" value="TDQ76483.1"/>
    <property type="molecule type" value="Genomic_DNA"/>
</dbReference>
<dbReference type="SUPFAM" id="SSF48208">
    <property type="entry name" value="Six-hairpin glycosidases"/>
    <property type="match status" value="1"/>
</dbReference>
<dbReference type="GO" id="GO:0005975">
    <property type="term" value="P:carbohydrate metabolic process"/>
    <property type="evidence" value="ECO:0007669"/>
    <property type="project" value="InterPro"/>
</dbReference>
<dbReference type="Pfam" id="PF14498">
    <property type="entry name" value="Glyco_hyd_65N_2"/>
    <property type="match status" value="1"/>
</dbReference>
<dbReference type="GO" id="GO:0004560">
    <property type="term" value="F:alpha-L-fucosidase activity"/>
    <property type="evidence" value="ECO:0007669"/>
    <property type="project" value="InterPro"/>
</dbReference>
<keyword evidence="6" id="KW-1185">Reference proteome</keyword>
<gene>
    <name evidence="5" type="ORF">CLV99_3071</name>
</gene>
<dbReference type="InterPro" id="IPR054363">
    <property type="entry name" value="GH95_cat"/>
</dbReference>
<dbReference type="PANTHER" id="PTHR31084:SF0">
    <property type="entry name" value="ALPHA-L-FUCOSIDASE 2"/>
    <property type="match status" value="1"/>
</dbReference>
<dbReference type="InterPro" id="IPR012341">
    <property type="entry name" value="6hp_glycosidase-like_sf"/>
</dbReference>
<dbReference type="InterPro" id="IPR016518">
    <property type="entry name" value="Alpha-L-fucosidase"/>
</dbReference>
<evidence type="ECO:0000256" key="1">
    <source>
        <dbReference type="SAM" id="SignalP"/>
    </source>
</evidence>
<feature type="domain" description="Glycosyl hydrolase family 95 catalytic" evidence="4">
    <location>
        <begin position="308"/>
        <end position="730"/>
    </location>
</feature>